<dbReference type="Pfam" id="PF06094">
    <property type="entry name" value="GGACT"/>
    <property type="match status" value="1"/>
</dbReference>
<dbReference type="EMBL" id="JAEDAK010000003">
    <property type="protein sequence ID" value="MBH9576441.1"/>
    <property type="molecule type" value="Genomic_DNA"/>
</dbReference>
<keyword evidence="6" id="KW-1185">Reference proteome</keyword>
<evidence type="ECO:0000256" key="2">
    <source>
        <dbReference type="PIRSR" id="PIRSR639126-1"/>
    </source>
</evidence>
<evidence type="ECO:0000259" key="4">
    <source>
        <dbReference type="Pfam" id="PF06094"/>
    </source>
</evidence>
<feature type="domain" description="Gamma-glutamylcyclotransferase AIG2-like" evidence="4">
    <location>
        <begin position="5"/>
        <end position="110"/>
    </location>
</feature>
<comment type="similarity">
    <text evidence="1 3">Belongs to the gamma-glutamylcyclotransferase family.</text>
</comment>
<dbReference type="Proteomes" id="UP000613266">
    <property type="component" value="Unassembled WGS sequence"/>
</dbReference>
<evidence type="ECO:0000256" key="3">
    <source>
        <dbReference type="RuleBase" id="RU367036"/>
    </source>
</evidence>
<dbReference type="GO" id="GO:0005829">
    <property type="term" value="C:cytosol"/>
    <property type="evidence" value="ECO:0007669"/>
    <property type="project" value="TreeGrafter"/>
</dbReference>
<dbReference type="RefSeq" id="WP_198110060.1">
    <property type="nucleotide sequence ID" value="NZ_JAEDAK010000003.1"/>
</dbReference>
<reference evidence="5" key="1">
    <citation type="submission" date="2020-12" db="EMBL/GenBank/DDBJ databases">
        <title>The genome sequence of Inhella sp. 1Y17.</title>
        <authorList>
            <person name="Liu Y."/>
        </authorList>
    </citation>
    <scope>NUCLEOTIDE SEQUENCE</scope>
    <source>
        <strain evidence="5">1Y17</strain>
    </source>
</reference>
<dbReference type="Gene3D" id="3.10.490.10">
    <property type="entry name" value="Gamma-glutamyl cyclotransferase-like"/>
    <property type="match status" value="1"/>
</dbReference>
<accession>A0A931IZ27</accession>
<sequence length="141" mass="15794">MSHLIFVYGTLKQGFRNHHINHGERLPGVFHTVAALPLYVVGPNHLPWLVNAPGQGEPVAGELYRVDDAGLARMDELEQIERPDWYRRQPLQVRGEDGRVWDCEVYFGAASRLQLDPVHLGPLPAYTQAHAALRERALAAG</sequence>
<name>A0A931IZ27_9BURK</name>
<dbReference type="CDD" id="cd06661">
    <property type="entry name" value="GGCT_like"/>
    <property type="match status" value="1"/>
</dbReference>
<proteinExistence type="inferred from homology"/>
<dbReference type="SUPFAM" id="SSF110857">
    <property type="entry name" value="Gamma-glutamyl cyclotransferase-like"/>
    <property type="match status" value="1"/>
</dbReference>
<dbReference type="InterPro" id="IPR039126">
    <property type="entry name" value="GGACT"/>
</dbReference>
<gene>
    <name evidence="5" type="ORF">I7X39_05925</name>
</gene>
<evidence type="ECO:0000313" key="5">
    <source>
        <dbReference type="EMBL" id="MBH9576441.1"/>
    </source>
</evidence>
<dbReference type="InterPro" id="IPR036568">
    <property type="entry name" value="GGCT-like_sf"/>
</dbReference>
<organism evidence="5 6">
    <name type="scientific">Inhella proteolytica</name>
    <dbReference type="NCBI Taxonomy" id="2795029"/>
    <lineage>
        <taxon>Bacteria</taxon>
        <taxon>Pseudomonadati</taxon>
        <taxon>Pseudomonadota</taxon>
        <taxon>Betaproteobacteria</taxon>
        <taxon>Burkholderiales</taxon>
        <taxon>Sphaerotilaceae</taxon>
        <taxon>Inhella</taxon>
    </lineage>
</organism>
<dbReference type="PANTHER" id="PTHR12510:SF4">
    <property type="entry name" value="GAMMA-GLUTAMYLAMINECYCLOTRANSFERASE"/>
    <property type="match status" value="1"/>
</dbReference>
<comment type="caution">
    <text evidence="5">The sequence shown here is derived from an EMBL/GenBank/DDBJ whole genome shotgun (WGS) entry which is preliminary data.</text>
</comment>
<dbReference type="AlphaFoldDB" id="A0A931IZ27"/>
<dbReference type="InterPro" id="IPR013024">
    <property type="entry name" value="GGCT-like"/>
</dbReference>
<evidence type="ECO:0000256" key="1">
    <source>
        <dbReference type="ARBA" id="ARBA00008861"/>
    </source>
</evidence>
<evidence type="ECO:0000313" key="6">
    <source>
        <dbReference type="Proteomes" id="UP000613266"/>
    </source>
</evidence>
<feature type="active site" description="Proton acceptor" evidence="2">
    <location>
        <position position="78"/>
    </location>
</feature>
<dbReference type="InterPro" id="IPR009288">
    <property type="entry name" value="AIG2-like_dom"/>
</dbReference>
<protein>
    <recommendedName>
        <fullName evidence="3">Gamma-glutamylcyclotransferase family protein</fullName>
    </recommendedName>
</protein>
<dbReference type="GO" id="GO:0061929">
    <property type="term" value="F:gamma-glutamylaminecyclotransferase activity"/>
    <property type="evidence" value="ECO:0007669"/>
    <property type="project" value="InterPro"/>
</dbReference>
<dbReference type="PANTHER" id="PTHR12510">
    <property type="entry name" value="TROPONIN C-AKIN-1 PROTEIN"/>
    <property type="match status" value="1"/>
</dbReference>